<comment type="caution">
    <text evidence="2">The sequence shown here is derived from an EMBL/GenBank/DDBJ whole genome shotgun (WGS) entry which is preliminary data.</text>
</comment>
<proteinExistence type="predicted"/>
<gene>
    <name evidence="2" type="ORF">EJC49_04810</name>
</gene>
<dbReference type="InterPro" id="IPR010127">
    <property type="entry name" value="Phasin_subfam-1"/>
</dbReference>
<sequence>MAKKPEAEHFVDMFANLGRDLKMPQVDVDHILDHHRKNLEALEKASRSAASGATDVFTRQREILEQTLGEVRDMAARMVVPGSPKELMDRQAELAKKSFETAVKNASEIGEVISRSSTEAIDILRTRIKDAMEEMQKGIIKK</sequence>
<dbReference type="EMBL" id="RWKW01000015">
    <property type="protein sequence ID" value="RST87548.1"/>
    <property type="molecule type" value="Genomic_DNA"/>
</dbReference>
<feature type="domain" description="Phasin" evidence="1">
    <location>
        <begin position="32"/>
        <end position="127"/>
    </location>
</feature>
<accession>A0A3R9YBJ8</accession>
<evidence type="ECO:0000259" key="1">
    <source>
        <dbReference type="Pfam" id="PF09361"/>
    </source>
</evidence>
<dbReference type="OrthoDB" id="7857244at2"/>
<protein>
    <submittedName>
        <fullName evidence="2">Phasin family protein</fullName>
    </submittedName>
</protein>
<dbReference type="AlphaFoldDB" id="A0A3R9YBJ8"/>
<name>A0A3R9YBJ8_9HYPH</name>
<organism evidence="2 3">
    <name type="scientific">Aquibium carbonis</name>
    <dbReference type="NCBI Taxonomy" id="2495581"/>
    <lineage>
        <taxon>Bacteria</taxon>
        <taxon>Pseudomonadati</taxon>
        <taxon>Pseudomonadota</taxon>
        <taxon>Alphaproteobacteria</taxon>
        <taxon>Hyphomicrobiales</taxon>
        <taxon>Phyllobacteriaceae</taxon>
        <taxon>Aquibium</taxon>
    </lineage>
</organism>
<dbReference type="NCBIfam" id="TIGR01841">
    <property type="entry name" value="phasin"/>
    <property type="match status" value="1"/>
</dbReference>
<dbReference type="InterPro" id="IPR018968">
    <property type="entry name" value="Phasin"/>
</dbReference>
<reference evidence="2 3" key="1">
    <citation type="submission" date="2018-12" db="EMBL/GenBank/DDBJ databases">
        <title>Mesorhizobium carbonis sp. nov., isolated from coal mine water.</title>
        <authorList>
            <person name="Xin W."/>
            <person name="Xu Z."/>
            <person name="Xiang F."/>
            <person name="Zhang J."/>
            <person name="Xi L."/>
            <person name="Liu J."/>
        </authorList>
    </citation>
    <scope>NUCLEOTIDE SEQUENCE [LARGE SCALE GENOMIC DNA]</scope>
    <source>
        <strain evidence="2 3">B2.3</strain>
    </source>
</reference>
<evidence type="ECO:0000313" key="3">
    <source>
        <dbReference type="Proteomes" id="UP000278398"/>
    </source>
</evidence>
<dbReference type="Pfam" id="PF09361">
    <property type="entry name" value="Phasin_2"/>
    <property type="match status" value="1"/>
</dbReference>
<dbReference type="RefSeq" id="WP_126698330.1">
    <property type="nucleotide sequence ID" value="NZ_RWKW01000015.1"/>
</dbReference>
<keyword evidence="3" id="KW-1185">Reference proteome</keyword>
<evidence type="ECO:0000313" key="2">
    <source>
        <dbReference type="EMBL" id="RST87548.1"/>
    </source>
</evidence>
<dbReference type="Proteomes" id="UP000278398">
    <property type="component" value="Unassembled WGS sequence"/>
</dbReference>